<evidence type="ECO:0000313" key="2">
    <source>
        <dbReference type="Proteomes" id="UP000004374"/>
    </source>
</evidence>
<dbReference type="Proteomes" id="UP000004374">
    <property type="component" value="Unassembled WGS sequence"/>
</dbReference>
<accession>I1E2Q4</accession>
<evidence type="ECO:0000313" key="1">
    <source>
        <dbReference type="EMBL" id="GAB60582.1"/>
    </source>
</evidence>
<comment type="caution">
    <text evidence="1">The sequence shown here is derived from an EMBL/GenBank/DDBJ whole genome shotgun (WGS) entry which is preliminary data.</text>
</comment>
<organism evidence="1 2">
    <name type="scientific">Rheinheimera nanhaiensis E407-8</name>
    <dbReference type="NCBI Taxonomy" id="562729"/>
    <lineage>
        <taxon>Bacteria</taxon>
        <taxon>Pseudomonadati</taxon>
        <taxon>Pseudomonadota</taxon>
        <taxon>Gammaproteobacteria</taxon>
        <taxon>Chromatiales</taxon>
        <taxon>Chromatiaceae</taxon>
        <taxon>Rheinheimera</taxon>
    </lineage>
</organism>
<dbReference type="AlphaFoldDB" id="I1E2Q4"/>
<protein>
    <submittedName>
        <fullName evidence="1">Uncharacterized protein</fullName>
    </submittedName>
</protein>
<dbReference type="OrthoDB" id="6272405at2"/>
<gene>
    <name evidence="1" type="ORF">RNAN_3608</name>
</gene>
<keyword evidence="2" id="KW-1185">Reference proteome</keyword>
<dbReference type="EMBL" id="BAFK01000032">
    <property type="protein sequence ID" value="GAB60582.1"/>
    <property type="molecule type" value="Genomic_DNA"/>
</dbReference>
<sequence length="83" mass="9483">MLIATLLKTKQQQVKALAEQSSEQQKLLGAYQFLLKQNTLHFLSSAPGLALSFSAGVLFQLRHHSHVKTLRSLIRWRRLTGLW</sequence>
<proteinExistence type="predicted"/>
<dbReference type="RefSeq" id="WP_008224271.1">
    <property type="nucleotide sequence ID" value="NZ_BAFK01000032.1"/>
</dbReference>
<reference evidence="1 2" key="1">
    <citation type="journal article" date="2012" name="J. Bacteriol.">
        <title>Genome Sequence of the Protease-Producing Bacterium Rheinheimera nanhaiensis E407-8T, Isolated from Deep-Sea Sediment of the South China Sea.</title>
        <authorList>
            <person name="Zhang X.-Y."/>
            <person name="Zhang Y.-J."/>
            <person name="Qin Q.-L."/>
            <person name="Xie B.-B."/>
            <person name="Chen X.-L."/>
            <person name="Zhou B.-C."/>
            <person name="Zhang Y.-Z."/>
        </authorList>
    </citation>
    <scope>NUCLEOTIDE SEQUENCE [LARGE SCALE GENOMIC DNA]</scope>
    <source>
        <strain evidence="1 2">E407-8</strain>
    </source>
</reference>
<dbReference type="STRING" id="562729.RNAN_3608"/>
<name>I1E2Q4_9GAMM</name>